<dbReference type="InterPro" id="IPR036986">
    <property type="entry name" value="S4_RNA-bd_sf"/>
</dbReference>
<evidence type="ECO:0000313" key="7">
    <source>
        <dbReference type="EMBL" id="RZG68007.1"/>
    </source>
</evidence>
<reference evidence="7 8" key="1">
    <citation type="submission" date="2019-02" db="EMBL/GenBank/DDBJ databases">
        <title>The Batch Genome Submission of Acinetobacter spp. strains.</title>
        <authorList>
            <person name="Qin J."/>
            <person name="Hu Y."/>
            <person name="Ye H."/>
            <person name="Wei L."/>
            <person name="Feng Y."/>
            <person name="Zong Z."/>
        </authorList>
    </citation>
    <scope>NUCLEOTIDE SEQUENCE [LARGE SCALE GENOMIC DNA]</scope>
    <source>
        <strain evidence="7 8">WCHABo060081</strain>
    </source>
</reference>
<evidence type="ECO:0000256" key="3">
    <source>
        <dbReference type="ARBA" id="ARBA00023125"/>
    </source>
</evidence>
<dbReference type="CDD" id="cd00165">
    <property type="entry name" value="S4"/>
    <property type="match status" value="1"/>
</dbReference>
<feature type="compositionally biased region" description="Polar residues" evidence="5">
    <location>
        <begin position="136"/>
        <end position="147"/>
    </location>
</feature>
<name>A0A4Q7B0A4_9GAMM</name>
<dbReference type="AlphaFoldDB" id="A0A4Q7B0A4"/>
<evidence type="ECO:0000256" key="4">
    <source>
        <dbReference type="PIRNR" id="PIRNR016821"/>
    </source>
</evidence>
<evidence type="ECO:0000313" key="8">
    <source>
        <dbReference type="Proteomes" id="UP000293483"/>
    </source>
</evidence>
<dbReference type="Pfam" id="PF01479">
    <property type="entry name" value="S4"/>
    <property type="match status" value="1"/>
</dbReference>
<dbReference type="InterPro" id="IPR002942">
    <property type="entry name" value="S4_RNA-bd"/>
</dbReference>
<keyword evidence="3 4" id="KW-0238">DNA-binding</keyword>
<evidence type="ECO:0000259" key="6">
    <source>
        <dbReference type="SMART" id="SM00363"/>
    </source>
</evidence>
<dbReference type="SUPFAM" id="SSF55174">
    <property type="entry name" value="Alpha-L RNA-binding motif"/>
    <property type="match status" value="1"/>
</dbReference>
<gene>
    <name evidence="7" type="ORF">EXE25_06055</name>
</gene>
<dbReference type="GO" id="GO:0003727">
    <property type="term" value="F:single-stranded RNA binding"/>
    <property type="evidence" value="ECO:0007669"/>
    <property type="project" value="InterPro"/>
</dbReference>
<feature type="domain" description="RNA-binding S4" evidence="6">
    <location>
        <begin position="13"/>
        <end position="76"/>
    </location>
</feature>
<sequence>MRKSNLAEDAVGMRIDKWLWAARFFKTRSIAKNAIEGGKVHHNGERVKVSREVRVGMELTIVQGIEKKSVVVKALSDVRGPAPAAQLLYDETEASISKRELLASQRKLHNLARPDHRPSKKDRRDIGKFKRENDQQFDQNWSYNDDE</sequence>
<evidence type="ECO:0000256" key="2">
    <source>
        <dbReference type="ARBA" id="ARBA00022884"/>
    </source>
</evidence>
<dbReference type="PIRSF" id="PIRSF016821">
    <property type="entry name" value="HSP15"/>
    <property type="match status" value="1"/>
</dbReference>
<dbReference type="RefSeq" id="WP_005010335.1">
    <property type="nucleotide sequence ID" value="NZ_AP024595.1"/>
</dbReference>
<feature type="compositionally biased region" description="Basic and acidic residues" evidence="5">
    <location>
        <begin position="112"/>
        <end position="134"/>
    </location>
</feature>
<dbReference type="STRING" id="202951.GCA_001485025_02918"/>
<dbReference type="Proteomes" id="UP000293483">
    <property type="component" value="Unassembled WGS sequence"/>
</dbReference>
<proteinExistence type="inferred from homology"/>
<dbReference type="GO" id="GO:0043023">
    <property type="term" value="F:ribosomal large subunit binding"/>
    <property type="evidence" value="ECO:0007669"/>
    <property type="project" value="InterPro"/>
</dbReference>
<evidence type="ECO:0000256" key="5">
    <source>
        <dbReference type="SAM" id="MobiDB-lite"/>
    </source>
</evidence>
<dbReference type="SMART" id="SM00363">
    <property type="entry name" value="S4"/>
    <property type="match status" value="1"/>
</dbReference>
<feature type="region of interest" description="Disordered" evidence="5">
    <location>
        <begin position="107"/>
        <end position="147"/>
    </location>
</feature>
<comment type="similarity">
    <text evidence="1 4">Belongs to the HSP15 family.</text>
</comment>
<accession>A0A4Q7B0A4</accession>
<keyword evidence="2 4" id="KW-0694">RNA-binding</keyword>
<dbReference type="EMBL" id="SGSU01000005">
    <property type="protein sequence ID" value="RZG68007.1"/>
    <property type="molecule type" value="Genomic_DNA"/>
</dbReference>
<dbReference type="Gene3D" id="3.10.290.10">
    <property type="entry name" value="RNA-binding S4 domain"/>
    <property type="match status" value="1"/>
</dbReference>
<comment type="caution">
    <text evidence="7">The sequence shown here is derived from an EMBL/GenBank/DDBJ whole genome shotgun (WGS) entry which is preliminary data.</text>
</comment>
<organism evidence="7 8">
    <name type="scientific">Acinetobacter bouvetii</name>
    <dbReference type="NCBI Taxonomy" id="202951"/>
    <lineage>
        <taxon>Bacteria</taxon>
        <taxon>Pseudomonadati</taxon>
        <taxon>Pseudomonadota</taxon>
        <taxon>Gammaproteobacteria</taxon>
        <taxon>Moraxellales</taxon>
        <taxon>Moraxellaceae</taxon>
        <taxon>Acinetobacter</taxon>
    </lineage>
</organism>
<dbReference type="InterPro" id="IPR025708">
    <property type="entry name" value="HSP15"/>
</dbReference>
<evidence type="ECO:0000256" key="1">
    <source>
        <dbReference type="ARBA" id="ARBA00008396"/>
    </source>
</evidence>
<dbReference type="GO" id="GO:0003677">
    <property type="term" value="F:DNA binding"/>
    <property type="evidence" value="ECO:0007669"/>
    <property type="project" value="UniProtKB-KW"/>
</dbReference>
<protein>
    <recommendedName>
        <fullName evidence="4">Heat shock protein 15</fullName>
    </recommendedName>
</protein>
<dbReference type="PROSITE" id="PS50889">
    <property type="entry name" value="S4"/>
    <property type="match status" value="1"/>
</dbReference>
<dbReference type="GO" id="GO:0034605">
    <property type="term" value="P:cellular response to heat"/>
    <property type="evidence" value="ECO:0007669"/>
    <property type="project" value="InterPro"/>
</dbReference>